<dbReference type="Gramene" id="PRQ26697">
    <property type="protein sequence ID" value="PRQ26697"/>
    <property type="gene ID" value="RchiOBHm_Chr6g0297451"/>
</dbReference>
<dbReference type="PANTHER" id="PTHR33184">
    <property type="entry name" value="PROTEIN TAPETUM DETERMINANT 1-LIKE-RELATED"/>
    <property type="match status" value="1"/>
</dbReference>
<evidence type="ECO:0000313" key="3">
    <source>
        <dbReference type="Proteomes" id="UP000238479"/>
    </source>
</evidence>
<dbReference type="AlphaFoldDB" id="A0A2P6PXN9"/>
<name>A0A2P6PXN9_ROSCH</name>
<dbReference type="EMBL" id="PDCK01000044">
    <property type="protein sequence ID" value="PRQ26697.1"/>
    <property type="molecule type" value="Genomic_DNA"/>
</dbReference>
<dbReference type="Proteomes" id="UP000238479">
    <property type="component" value="Chromosome 6"/>
</dbReference>
<sequence>MLGSSTPKQVFEKFSWTLGGRWFNCLCAKTKIISLVTHENPEAFFIQMVSYISFINVAGYCACLDKINILTARSGREVQGQPEWNVTVTNNCPCTQKLIKLTCQGFRTAEPVSPSILSKDGDTCLLINGNELPAGSSVYFSYAWDPPIVFWPKDSVGVGC</sequence>
<proteinExistence type="predicted"/>
<accession>A0A2P6PXN9</accession>
<keyword evidence="1" id="KW-0732">Signal</keyword>
<comment type="caution">
    <text evidence="2">The sequence shown here is derived from an EMBL/GenBank/DDBJ whole genome shotgun (WGS) entry which is preliminary data.</text>
</comment>
<evidence type="ECO:0000256" key="1">
    <source>
        <dbReference type="ARBA" id="ARBA00022729"/>
    </source>
</evidence>
<organism evidence="2 3">
    <name type="scientific">Rosa chinensis</name>
    <name type="common">China rose</name>
    <dbReference type="NCBI Taxonomy" id="74649"/>
    <lineage>
        <taxon>Eukaryota</taxon>
        <taxon>Viridiplantae</taxon>
        <taxon>Streptophyta</taxon>
        <taxon>Embryophyta</taxon>
        <taxon>Tracheophyta</taxon>
        <taxon>Spermatophyta</taxon>
        <taxon>Magnoliopsida</taxon>
        <taxon>eudicotyledons</taxon>
        <taxon>Gunneridae</taxon>
        <taxon>Pentapetalae</taxon>
        <taxon>rosids</taxon>
        <taxon>fabids</taxon>
        <taxon>Rosales</taxon>
        <taxon>Rosaceae</taxon>
        <taxon>Rosoideae</taxon>
        <taxon>Rosoideae incertae sedis</taxon>
        <taxon>Rosa</taxon>
    </lineage>
</organism>
<dbReference type="Pfam" id="PF24068">
    <property type="entry name" value="TPD1_C"/>
    <property type="match status" value="1"/>
</dbReference>
<reference evidence="2 3" key="1">
    <citation type="journal article" date="2018" name="Nat. Genet.">
        <title>The Rosa genome provides new insights in the design of modern roses.</title>
        <authorList>
            <person name="Bendahmane M."/>
        </authorList>
    </citation>
    <scope>NUCLEOTIDE SEQUENCE [LARGE SCALE GENOMIC DNA]</scope>
    <source>
        <strain evidence="3">cv. Old Blush</strain>
    </source>
</reference>
<dbReference type="STRING" id="74649.A0A2P6PXN9"/>
<keyword evidence="3" id="KW-1185">Reference proteome</keyword>
<dbReference type="PANTHER" id="PTHR33184:SF11">
    <property type="entry name" value="BETA-1,3-N-ACETYLGLUCOSAMINYLTRANSFERASE FAMILY PROTEIN"/>
    <property type="match status" value="1"/>
</dbReference>
<dbReference type="InterPro" id="IPR040361">
    <property type="entry name" value="TPD1"/>
</dbReference>
<protein>
    <submittedName>
        <fullName evidence="2">Uncharacterized protein</fullName>
    </submittedName>
</protein>
<gene>
    <name evidence="2" type="ORF">RchiOBHm_Chr6g0297451</name>
</gene>
<dbReference type="GO" id="GO:0001709">
    <property type="term" value="P:cell fate determination"/>
    <property type="evidence" value="ECO:0007669"/>
    <property type="project" value="TreeGrafter"/>
</dbReference>
<evidence type="ECO:0000313" key="2">
    <source>
        <dbReference type="EMBL" id="PRQ26697.1"/>
    </source>
</evidence>